<evidence type="ECO:0000256" key="1">
    <source>
        <dbReference type="ARBA" id="ARBA00022649"/>
    </source>
</evidence>
<comment type="caution">
    <text evidence="5">Lacks conserved residue(s) required for the propagation of feature annotation.</text>
</comment>
<feature type="binding site" evidence="5">
    <location>
        <position position="5"/>
    </location>
    <ligand>
        <name>Mg(2+)</name>
        <dbReference type="ChEBI" id="CHEBI:18420"/>
    </ligand>
</feature>
<comment type="caution">
    <text evidence="6">The sequence shown here is derived from an EMBL/GenBank/DDBJ whole genome shotgun (WGS) entry which is preliminary data.</text>
</comment>
<comment type="similarity">
    <text evidence="5">Belongs to the PINc/VapC protein family.</text>
</comment>
<evidence type="ECO:0000256" key="2">
    <source>
        <dbReference type="ARBA" id="ARBA00022722"/>
    </source>
</evidence>
<dbReference type="HAMAP" id="MF_00265">
    <property type="entry name" value="VapC_Nob1"/>
    <property type="match status" value="1"/>
</dbReference>
<reference evidence="6" key="1">
    <citation type="submission" date="2020-07" db="EMBL/GenBank/DDBJ databases">
        <title>Huge and variable diversity of episymbiotic CPR bacteria and DPANN archaea in groundwater ecosystems.</title>
        <authorList>
            <person name="He C.Y."/>
            <person name="Keren R."/>
            <person name="Whittaker M."/>
            <person name="Farag I.F."/>
            <person name="Doudna J."/>
            <person name="Cate J.H.D."/>
            <person name="Banfield J.F."/>
        </authorList>
    </citation>
    <scope>NUCLEOTIDE SEQUENCE</scope>
    <source>
        <strain evidence="6">NC_groundwater_1813_Pr3_B-0.1um_71_17</strain>
    </source>
</reference>
<dbReference type="GO" id="GO:0004540">
    <property type="term" value="F:RNA nuclease activity"/>
    <property type="evidence" value="ECO:0007669"/>
    <property type="project" value="InterPro"/>
</dbReference>
<gene>
    <name evidence="5" type="primary">vapC</name>
    <name evidence="6" type="ORF">HZA61_06225</name>
</gene>
<evidence type="ECO:0000256" key="5">
    <source>
        <dbReference type="HAMAP-Rule" id="MF_00265"/>
    </source>
</evidence>
<dbReference type="Proteomes" id="UP000696931">
    <property type="component" value="Unassembled WGS sequence"/>
</dbReference>
<organism evidence="6 7">
    <name type="scientific">Eiseniibacteriota bacterium</name>
    <dbReference type="NCBI Taxonomy" id="2212470"/>
    <lineage>
        <taxon>Bacteria</taxon>
        <taxon>Candidatus Eiseniibacteriota</taxon>
    </lineage>
</organism>
<sequence>MRAVDTSVLAFAVNRGAPEHARAAQALEELANGDRPWALPWPAVHEFLARVTHRHEVARALRPADAWAFVEELGRSAGARLIGATPRHAAVAAEVLELAKGEFTGLPPGFELAVVLREHGVRELLSCDAGMRRFRFLDVRDPVHGALWSPEERPARRYRTLAPRRR</sequence>
<keyword evidence="2 5" id="KW-0540">Nuclease</keyword>
<dbReference type="EC" id="3.1.-.-" evidence="5"/>
<comment type="cofactor">
    <cofactor evidence="5">
        <name>Mg(2+)</name>
        <dbReference type="ChEBI" id="CHEBI:18420"/>
    </cofactor>
</comment>
<dbReference type="GO" id="GO:0016787">
    <property type="term" value="F:hydrolase activity"/>
    <property type="evidence" value="ECO:0007669"/>
    <property type="project" value="UniProtKB-KW"/>
</dbReference>
<dbReference type="Gene3D" id="3.40.50.1010">
    <property type="entry name" value="5'-nuclease"/>
    <property type="match status" value="1"/>
</dbReference>
<keyword evidence="5" id="KW-0460">Magnesium</keyword>
<evidence type="ECO:0000313" key="7">
    <source>
        <dbReference type="Proteomes" id="UP000696931"/>
    </source>
</evidence>
<dbReference type="InterPro" id="IPR029060">
    <property type="entry name" value="PIN-like_dom_sf"/>
</dbReference>
<comment type="function">
    <text evidence="5">Toxic component of a toxin-antitoxin (TA) system. An RNase.</text>
</comment>
<dbReference type="GO" id="GO:0000287">
    <property type="term" value="F:magnesium ion binding"/>
    <property type="evidence" value="ECO:0007669"/>
    <property type="project" value="UniProtKB-UniRule"/>
</dbReference>
<keyword evidence="5" id="KW-0800">Toxin</keyword>
<protein>
    <recommendedName>
        <fullName evidence="5">Ribonuclease VapC</fullName>
        <shortName evidence="5">RNase VapC</shortName>
        <ecNumber evidence="5">3.1.-.-</ecNumber>
    </recommendedName>
    <alternativeName>
        <fullName evidence="5">Toxin VapC</fullName>
    </alternativeName>
</protein>
<dbReference type="SUPFAM" id="SSF88723">
    <property type="entry name" value="PIN domain-like"/>
    <property type="match status" value="1"/>
</dbReference>
<accession>A0A933WA80</accession>
<dbReference type="EMBL" id="JACRIW010000041">
    <property type="protein sequence ID" value="MBI5169064.1"/>
    <property type="molecule type" value="Genomic_DNA"/>
</dbReference>
<keyword evidence="3 5" id="KW-0479">Metal-binding</keyword>
<name>A0A933WA80_UNCEI</name>
<evidence type="ECO:0000313" key="6">
    <source>
        <dbReference type="EMBL" id="MBI5169064.1"/>
    </source>
</evidence>
<evidence type="ECO:0000256" key="4">
    <source>
        <dbReference type="ARBA" id="ARBA00022801"/>
    </source>
</evidence>
<keyword evidence="1 5" id="KW-1277">Toxin-antitoxin system</keyword>
<proteinExistence type="inferred from homology"/>
<keyword evidence="4 5" id="KW-0378">Hydrolase</keyword>
<dbReference type="InterPro" id="IPR022907">
    <property type="entry name" value="VapC_family"/>
</dbReference>
<evidence type="ECO:0000256" key="3">
    <source>
        <dbReference type="ARBA" id="ARBA00022723"/>
    </source>
</evidence>
<dbReference type="GO" id="GO:0090729">
    <property type="term" value="F:toxin activity"/>
    <property type="evidence" value="ECO:0007669"/>
    <property type="project" value="UniProtKB-KW"/>
</dbReference>
<dbReference type="AlphaFoldDB" id="A0A933WA80"/>